<evidence type="ECO:0008006" key="3">
    <source>
        <dbReference type="Google" id="ProtNLM"/>
    </source>
</evidence>
<dbReference type="RefSeq" id="WP_218287425.1">
    <property type="nucleotide sequence ID" value="NZ_CP076448.1"/>
</dbReference>
<proteinExistence type="predicted"/>
<dbReference type="PANTHER" id="PTHR32114">
    <property type="entry name" value="ABC TRANSPORTER ABCH.3"/>
    <property type="match status" value="1"/>
</dbReference>
<dbReference type="AlphaFoldDB" id="A0A975U6B7"/>
<evidence type="ECO:0000313" key="1">
    <source>
        <dbReference type="EMBL" id="QXM26374.1"/>
    </source>
</evidence>
<dbReference type="Pfam" id="PF13558">
    <property type="entry name" value="SbcC_Walker_B"/>
    <property type="match status" value="1"/>
</dbReference>
<organism evidence="1 2">
    <name type="scientific">Elioraea tepida</name>
    <dbReference type="NCBI Taxonomy" id="2843330"/>
    <lineage>
        <taxon>Bacteria</taxon>
        <taxon>Pseudomonadati</taxon>
        <taxon>Pseudomonadota</taxon>
        <taxon>Alphaproteobacteria</taxon>
        <taxon>Acetobacterales</taxon>
        <taxon>Elioraeaceae</taxon>
        <taxon>Elioraea</taxon>
    </lineage>
</organism>
<accession>A0A975U6B7</accession>
<dbReference type="KEGG" id="elio:KO353_15265"/>
<protein>
    <recommendedName>
        <fullName evidence="3">Nuclease SbcCD subunit C</fullName>
    </recommendedName>
</protein>
<keyword evidence="2" id="KW-1185">Reference proteome</keyword>
<gene>
    <name evidence="1" type="ORF">KO353_15265</name>
</gene>
<sequence>MLSGRFRLLRREEPERANAAIGLDIEVFDAWTGQARAAGTLSGGEGFCAALALALGLSETVQAHAGARRIDTLLIDEGFGSLDEEALEMAMEVLAGLEAGNRLVGVISHVAELKARIPARLEVTPGLRGSTARFVIA</sequence>
<reference evidence="1" key="1">
    <citation type="submission" date="2021-06" db="EMBL/GenBank/DDBJ databases">
        <title>Elioraea tepida, sp. nov., a moderately thermophilic aerobic anoxygenic phototrophic bacterium isolated from an alkaline siliceous hot spring mat community in Yellowstone National Park, WY, USA.</title>
        <authorList>
            <person name="Saini M.K."/>
            <person name="Yoshida S."/>
            <person name="Sebastian A."/>
            <person name="Hirose S."/>
            <person name="Hara E."/>
            <person name="Tamaki H."/>
            <person name="Soulier N.T."/>
            <person name="Albert I."/>
            <person name="Hanada S."/>
            <person name="Bryant D.A."/>
            <person name="Tank M."/>
        </authorList>
    </citation>
    <scope>NUCLEOTIDE SEQUENCE</scope>
    <source>
        <strain evidence="1">MS-P2</strain>
    </source>
</reference>
<evidence type="ECO:0000313" key="2">
    <source>
        <dbReference type="Proteomes" id="UP000694001"/>
    </source>
</evidence>
<dbReference type="EMBL" id="CP076448">
    <property type="protein sequence ID" value="QXM26374.1"/>
    <property type="molecule type" value="Genomic_DNA"/>
</dbReference>
<dbReference type="Proteomes" id="UP000694001">
    <property type="component" value="Chromosome"/>
</dbReference>
<dbReference type="PANTHER" id="PTHR32114:SF2">
    <property type="entry name" value="ABC TRANSPORTER ABCH.3"/>
    <property type="match status" value="1"/>
</dbReference>
<name>A0A975U6B7_9PROT</name>